<reference evidence="1" key="2">
    <citation type="journal article" date="2015" name="Fish Shellfish Immunol.">
        <title>Early steps in the European eel (Anguilla anguilla)-Vibrio vulnificus interaction in the gills: Role of the RtxA13 toxin.</title>
        <authorList>
            <person name="Callol A."/>
            <person name="Pajuelo D."/>
            <person name="Ebbesson L."/>
            <person name="Teles M."/>
            <person name="MacKenzie S."/>
            <person name="Amaro C."/>
        </authorList>
    </citation>
    <scope>NUCLEOTIDE SEQUENCE</scope>
</reference>
<organism evidence="1">
    <name type="scientific">Anguilla anguilla</name>
    <name type="common">European freshwater eel</name>
    <name type="synonym">Muraena anguilla</name>
    <dbReference type="NCBI Taxonomy" id="7936"/>
    <lineage>
        <taxon>Eukaryota</taxon>
        <taxon>Metazoa</taxon>
        <taxon>Chordata</taxon>
        <taxon>Craniata</taxon>
        <taxon>Vertebrata</taxon>
        <taxon>Euteleostomi</taxon>
        <taxon>Actinopterygii</taxon>
        <taxon>Neopterygii</taxon>
        <taxon>Teleostei</taxon>
        <taxon>Anguilliformes</taxon>
        <taxon>Anguillidae</taxon>
        <taxon>Anguilla</taxon>
    </lineage>
</organism>
<evidence type="ECO:0000313" key="1">
    <source>
        <dbReference type="EMBL" id="JAH82307.1"/>
    </source>
</evidence>
<name>A0A0E9VW99_ANGAN</name>
<dbReference type="EMBL" id="GBXM01026270">
    <property type="protein sequence ID" value="JAH82307.1"/>
    <property type="molecule type" value="Transcribed_RNA"/>
</dbReference>
<reference evidence="1" key="1">
    <citation type="submission" date="2014-11" db="EMBL/GenBank/DDBJ databases">
        <authorList>
            <person name="Amaro Gonzalez C."/>
        </authorList>
    </citation>
    <scope>NUCLEOTIDE SEQUENCE</scope>
</reference>
<dbReference type="AlphaFoldDB" id="A0A0E9VW99"/>
<sequence length="33" mass="3923">MLHVLPPEFMYTCRKLAWPYSFRLQHGLLACLS</sequence>
<proteinExistence type="predicted"/>
<accession>A0A0E9VW99</accession>
<protein>
    <submittedName>
        <fullName evidence="1">Uncharacterized protein</fullName>
    </submittedName>
</protein>